<dbReference type="SMART" id="SM00530">
    <property type="entry name" value="HTH_XRE"/>
    <property type="match status" value="1"/>
</dbReference>
<dbReference type="RefSeq" id="WP_344448925.1">
    <property type="nucleotide sequence ID" value="NZ_BAAATZ010000003.1"/>
</dbReference>
<accession>A0ABN3TYG4</accession>
<dbReference type="PROSITE" id="PS50943">
    <property type="entry name" value="HTH_CROC1"/>
    <property type="match status" value="1"/>
</dbReference>
<dbReference type="InterPro" id="IPR010982">
    <property type="entry name" value="Lambda_DNA-bd_dom_sf"/>
</dbReference>
<dbReference type="Proteomes" id="UP001501842">
    <property type="component" value="Unassembled WGS sequence"/>
</dbReference>
<evidence type="ECO:0000259" key="1">
    <source>
        <dbReference type="PROSITE" id="PS50943"/>
    </source>
</evidence>
<reference evidence="2 3" key="1">
    <citation type="journal article" date="2019" name="Int. J. Syst. Evol. Microbiol.">
        <title>The Global Catalogue of Microorganisms (GCM) 10K type strain sequencing project: providing services to taxonomists for standard genome sequencing and annotation.</title>
        <authorList>
            <consortium name="The Broad Institute Genomics Platform"/>
            <consortium name="The Broad Institute Genome Sequencing Center for Infectious Disease"/>
            <person name="Wu L."/>
            <person name="Ma J."/>
        </authorList>
    </citation>
    <scope>NUCLEOTIDE SEQUENCE [LARGE SCALE GENOMIC DNA]</scope>
    <source>
        <strain evidence="2 3">JCM 8201</strain>
    </source>
</reference>
<evidence type="ECO:0000313" key="3">
    <source>
        <dbReference type="Proteomes" id="UP001501842"/>
    </source>
</evidence>
<dbReference type="Pfam" id="PF13560">
    <property type="entry name" value="HTH_31"/>
    <property type="match status" value="1"/>
</dbReference>
<name>A0ABN3TYG4_9ACTN</name>
<protein>
    <submittedName>
        <fullName evidence="2">Helix-turn-helix transcriptional regulator</fullName>
    </submittedName>
</protein>
<organism evidence="2 3">
    <name type="scientific">Actinocorallia aurantiaca</name>
    <dbReference type="NCBI Taxonomy" id="46204"/>
    <lineage>
        <taxon>Bacteria</taxon>
        <taxon>Bacillati</taxon>
        <taxon>Actinomycetota</taxon>
        <taxon>Actinomycetes</taxon>
        <taxon>Streptosporangiales</taxon>
        <taxon>Thermomonosporaceae</taxon>
        <taxon>Actinocorallia</taxon>
    </lineage>
</organism>
<evidence type="ECO:0000313" key="2">
    <source>
        <dbReference type="EMBL" id="GAA2720875.1"/>
    </source>
</evidence>
<dbReference type="InterPro" id="IPR043917">
    <property type="entry name" value="DUF5753"/>
</dbReference>
<proteinExistence type="predicted"/>
<keyword evidence="3" id="KW-1185">Reference proteome</keyword>
<sequence>MPSSPTVRRRRLASLMKELREAAGRTREEAARHAGIAAITISRIETAKHGPKAADILTLARFYGLDDEQAEDLATLARQSRIKGWWNQHGEAIPRWFEVYVGLEEEVSELRSYQPEAVFGLFQTESYVRALMGSEFALAPEELDRRVSVRMRRQNRLVEADAPKIWIVLNEAVLRRKVGGAEVMKAQLEHLAELALSSNIVIQVLTFDAGAHPAVDGAFHILGFPEPFDPDVTYVQYRLGGIYLEELGQVREYAEVFNHLRARSLGPDESRTLILRIAAEMT</sequence>
<dbReference type="InterPro" id="IPR001387">
    <property type="entry name" value="Cro/C1-type_HTH"/>
</dbReference>
<dbReference type="Pfam" id="PF19054">
    <property type="entry name" value="DUF5753"/>
    <property type="match status" value="1"/>
</dbReference>
<comment type="caution">
    <text evidence="2">The sequence shown here is derived from an EMBL/GenBank/DDBJ whole genome shotgun (WGS) entry which is preliminary data.</text>
</comment>
<dbReference type="SUPFAM" id="SSF47413">
    <property type="entry name" value="lambda repressor-like DNA-binding domains"/>
    <property type="match status" value="1"/>
</dbReference>
<gene>
    <name evidence="2" type="ORF">GCM10010439_09790</name>
</gene>
<dbReference type="CDD" id="cd00093">
    <property type="entry name" value="HTH_XRE"/>
    <property type="match status" value="1"/>
</dbReference>
<dbReference type="EMBL" id="BAAATZ010000003">
    <property type="protein sequence ID" value="GAA2720875.1"/>
    <property type="molecule type" value="Genomic_DNA"/>
</dbReference>
<dbReference type="Gene3D" id="1.10.260.40">
    <property type="entry name" value="lambda repressor-like DNA-binding domains"/>
    <property type="match status" value="1"/>
</dbReference>
<feature type="domain" description="HTH cro/C1-type" evidence="1">
    <location>
        <begin position="16"/>
        <end position="70"/>
    </location>
</feature>